<evidence type="ECO:0000313" key="6">
    <source>
        <dbReference type="EMBL" id="OBZ75721.1"/>
    </source>
</evidence>
<accession>A0A1C7MFL6</accession>
<evidence type="ECO:0000256" key="5">
    <source>
        <dbReference type="SAM" id="Phobius"/>
    </source>
</evidence>
<comment type="subcellular location">
    <subcellularLocation>
        <location evidence="1">Membrane</location>
        <topology evidence="1">Multi-pass membrane protein</topology>
    </subcellularLocation>
</comment>
<sequence length="935" mass="105527">MITSGELKLSLCRTGRGIRDVARQLISRRPLARLLSTFLCCIIIVIRPFSRLGGQYAFLVLALKELVFSVQENLAQQLELTVLNIMGAFLGIGFSTLAKCIASLTAPDSARSRATCAVFLVMICFFAGLVKSRLVRLQLSTRMSCFISVWLLTNDIGISSRVLPDSGNFLWVTLSAAIICLASLVIVMVLFRWSSTNFETETAATFSALHQCLSASLHRLTAGEAHIDPAAYRQLHIQLLQRSIKLNEFYSQAAFELRIGRLGLKSIRPFIGVVEHLRRELAWGMGPVKAVPHHHSPVHSSEGTIRIERPLNTEFVHAIEVPALELGHAILSAMEAVENIIQMAFHQGSYTPQITGALSGSQKEAIRAAEERLLVARDEARERLRHILTSLAMIALLQMAQEMRVALEVAYRVATLFEESSPRLWYPRLSLAWLGVPPAAVISDDNGNLVQRASGSGDMDAAVINADCDLTITETRQALAERAYTFSLDARRSSRSNGLILFSPMLNEASKPKVMRAACSWDAITSCVYVLWSSKHVLRARMWMAEIYRAFQHSSHWRHAIKNAIGVAILTFPAFMPEDSAEFYRGRKWYTRVHGQWMTIRNQHRRNLEDWLPSFVRYIGGGHLAYITAIICRTNPYGLVVMVTLFDIPMTWIITKTSITPFAVPASVTLPPIVFAKYISPSTTDSALQLAILRSLMIAAGSVPLRHKPHIGTAQQFISHSQPCMFRAQHTNNYEDRRKNLKLELQIRNSLYRLSALIQTMNDELSLLPKPLRHYRRVVTILQKTLDLMTGLRKIRENIPRKETVANVFKERREFMSCVCLTLFACQHAFRAREPLPQFLPSARHAFTNLETQVQECIRCAREEDPHAMGLSLIYAFAEQEVMKDMVDTLEELLELSGRLFGTSAWLTQESQFSRTNTREEGDHGWYSTFKWEEV</sequence>
<keyword evidence="2 5" id="KW-0812">Transmembrane</keyword>
<keyword evidence="3 5" id="KW-1133">Transmembrane helix</keyword>
<evidence type="ECO:0000256" key="1">
    <source>
        <dbReference type="ARBA" id="ARBA00004141"/>
    </source>
</evidence>
<organism evidence="6 7">
    <name type="scientific">Grifola frondosa</name>
    <name type="common">Maitake</name>
    <name type="synonym">Polyporus frondosus</name>
    <dbReference type="NCBI Taxonomy" id="5627"/>
    <lineage>
        <taxon>Eukaryota</taxon>
        <taxon>Fungi</taxon>
        <taxon>Dikarya</taxon>
        <taxon>Basidiomycota</taxon>
        <taxon>Agaricomycotina</taxon>
        <taxon>Agaricomycetes</taxon>
        <taxon>Polyporales</taxon>
        <taxon>Grifolaceae</taxon>
        <taxon>Grifola</taxon>
    </lineage>
</organism>
<dbReference type="EMBL" id="LUGG01000004">
    <property type="protein sequence ID" value="OBZ75721.1"/>
    <property type="molecule type" value="Genomic_DNA"/>
</dbReference>
<comment type="caution">
    <text evidence="6">The sequence shown here is derived from an EMBL/GenBank/DDBJ whole genome shotgun (WGS) entry which is preliminary data.</text>
</comment>
<evidence type="ECO:0000256" key="2">
    <source>
        <dbReference type="ARBA" id="ARBA00022692"/>
    </source>
</evidence>
<dbReference type="GO" id="GO:0016020">
    <property type="term" value="C:membrane"/>
    <property type="evidence" value="ECO:0007669"/>
    <property type="project" value="UniProtKB-SubCell"/>
</dbReference>
<dbReference type="OMA" id="VTWPAFV"/>
<gene>
    <name evidence="6" type="ORF">A0H81_04659</name>
</gene>
<dbReference type="InterPro" id="IPR052430">
    <property type="entry name" value="IVT-Associated"/>
</dbReference>
<evidence type="ECO:0000313" key="7">
    <source>
        <dbReference type="Proteomes" id="UP000092993"/>
    </source>
</evidence>
<proteinExistence type="predicted"/>
<feature type="transmembrane region" description="Helical" evidence="5">
    <location>
        <begin position="112"/>
        <end position="131"/>
    </location>
</feature>
<keyword evidence="4 5" id="KW-0472">Membrane</keyword>
<evidence type="ECO:0000256" key="3">
    <source>
        <dbReference type="ARBA" id="ARBA00022989"/>
    </source>
</evidence>
<dbReference type="STRING" id="5627.A0A1C7MFL6"/>
<dbReference type="PANTHER" id="PTHR47804">
    <property type="entry name" value="60S RIBOSOMAL PROTEIN L19"/>
    <property type="match status" value="1"/>
</dbReference>
<evidence type="ECO:0000256" key="4">
    <source>
        <dbReference type="ARBA" id="ARBA00023136"/>
    </source>
</evidence>
<dbReference type="Proteomes" id="UP000092993">
    <property type="component" value="Unassembled WGS sequence"/>
</dbReference>
<reference evidence="6 7" key="1">
    <citation type="submission" date="2016-03" db="EMBL/GenBank/DDBJ databases">
        <title>Whole genome sequencing of Grifola frondosa 9006-11.</title>
        <authorList>
            <person name="Min B."/>
            <person name="Park H."/>
            <person name="Kim J.-G."/>
            <person name="Cho H."/>
            <person name="Oh Y.-L."/>
            <person name="Kong W.-S."/>
            <person name="Choi I.-G."/>
        </authorList>
    </citation>
    <scope>NUCLEOTIDE SEQUENCE [LARGE SCALE GENOMIC DNA]</scope>
    <source>
        <strain evidence="6 7">9006-11</strain>
    </source>
</reference>
<name>A0A1C7MFL6_GRIFR</name>
<protein>
    <submittedName>
        <fullName evidence="6">Uncharacterized protein C26F1.08c</fullName>
    </submittedName>
</protein>
<dbReference type="PANTHER" id="PTHR47804:SF3">
    <property type="entry name" value="PROTEIN BRE4"/>
    <property type="match status" value="1"/>
</dbReference>
<dbReference type="AlphaFoldDB" id="A0A1C7MFL6"/>
<keyword evidence="7" id="KW-1185">Reference proteome</keyword>
<dbReference type="OrthoDB" id="68611at2759"/>
<feature type="transmembrane region" description="Helical" evidence="5">
    <location>
        <begin position="82"/>
        <end position="106"/>
    </location>
</feature>
<feature type="transmembrane region" description="Helical" evidence="5">
    <location>
        <begin position="169"/>
        <end position="191"/>
    </location>
</feature>